<dbReference type="GO" id="GO:0008270">
    <property type="term" value="F:zinc ion binding"/>
    <property type="evidence" value="ECO:0007669"/>
    <property type="project" value="UniProtKB-KW"/>
</dbReference>
<dbReference type="SUPFAM" id="SSF57756">
    <property type="entry name" value="Retrovirus zinc finger-like domains"/>
    <property type="match status" value="1"/>
</dbReference>
<gene>
    <name evidence="3" type="ORF">ANE_LOCUS21458</name>
</gene>
<evidence type="ECO:0000256" key="1">
    <source>
        <dbReference type="PROSITE-ProRule" id="PRU00047"/>
    </source>
</evidence>
<dbReference type="PROSITE" id="PS50158">
    <property type="entry name" value="ZF_CCHC"/>
    <property type="match status" value="2"/>
</dbReference>
<dbReference type="EMBL" id="CABITT030000007">
    <property type="protein sequence ID" value="VVB11014.1"/>
    <property type="molecule type" value="Genomic_DNA"/>
</dbReference>
<dbReference type="InterPro" id="IPR036875">
    <property type="entry name" value="Znf_CCHC_sf"/>
</dbReference>
<evidence type="ECO:0000313" key="3">
    <source>
        <dbReference type="EMBL" id="VVB11014.1"/>
    </source>
</evidence>
<evidence type="ECO:0000313" key="4">
    <source>
        <dbReference type="Proteomes" id="UP000489600"/>
    </source>
</evidence>
<evidence type="ECO:0000259" key="2">
    <source>
        <dbReference type="PROSITE" id="PS50158"/>
    </source>
</evidence>
<keyword evidence="4" id="KW-1185">Reference proteome</keyword>
<proteinExistence type="predicted"/>
<organism evidence="3 4">
    <name type="scientific">Arabis nemorensis</name>
    <dbReference type="NCBI Taxonomy" id="586526"/>
    <lineage>
        <taxon>Eukaryota</taxon>
        <taxon>Viridiplantae</taxon>
        <taxon>Streptophyta</taxon>
        <taxon>Embryophyta</taxon>
        <taxon>Tracheophyta</taxon>
        <taxon>Spermatophyta</taxon>
        <taxon>Magnoliopsida</taxon>
        <taxon>eudicotyledons</taxon>
        <taxon>Gunneridae</taxon>
        <taxon>Pentapetalae</taxon>
        <taxon>rosids</taxon>
        <taxon>malvids</taxon>
        <taxon>Brassicales</taxon>
        <taxon>Brassicaceae</taxon>
        <taxon>Arabideae</taxon>
        <taxon>Arabis</taxon>
    </lineage>
</organism>
<accession>A0A565CBJ7</accession>
<protein>
    <recommendedName>
        <fullName evidence="2">CCHC-type domain-containing protein</fullName>
    </recommendedName>
</protein>
<sequence length="155" mass="16767">MVEEAMLLGDRLQGQSGNVAGKNKNWVKNAPSGKSSASRSVCSTCGKMHVGEYRTASGACHRCGSINHKVRDCPEEDQRAKNPGKDAGESLCYNCGEVGHYKNQCPKLRQQVGKRASDGPSQPAKRQAIMPRVYTIGDKTMDPIRAVGGQVMFNL</sequence>
<dbReference type="SMART" id="SM00343">
    <property type="entry name" value="ZnF_C2HC"/>
    <property type="match status" value="2"/>
</dbReference>
<feature type="domain" description="CCHC-type" evidence="2">
    <location>
        <begin position="92"/>
        <end position="107"/>
    </location>
</feature>
<dbReference type="Gene3D" id="4.10.60.10">
    <property type="entry name" value="Zinc finger, CCHC-type"/>
    <property type="match status" value="1"/>
</dbReference>
<dbReference type="AlphaFoldDB" id="A0A565CBJ7"/>
<keyword evidence="1" id="KW-0862">Zinc</keyword>
<name>A0A565CBJ7_9BRAS</name>
<comment type="caution">
    <text evidence="3">The sequence shown here is derived from an EMBL/GenBank/DDBJ whole genome shotgun (WGS) entry which is preliminary data.</text>
</comment>
<dbReference type="OrthoDB" id="1108119at2759"/>
<reference evidence="3" key="1">
    <citation type="submission" date="2019-07" db="EMBL/GenBank/DDBJ databases">
        <authorList>
            <person name="Dittberner H."/>
        </authorList>
    </citation>
    <scope>NUCLEOTIDE SEQUENCE [LARGE SCALE GENOMIC DNA]</scope>
</reference>
<feature type="domain" description="CCHC-type" evidence="2">
    <location>
        <begin position="60"/>
        <end position="75"/>
    </location>
</feature>
<dbReference type="Pfam" id="PF00098">
    <property type="entry name" value="zf-CCHC"/>
    <property type="match status" value="2"/>
</dbReference>
<dbReference type="InterPro" id="IPR001878">
    <property type="entry name" value="Znf_CCHC"/>
</dbReference>
<keyword evidence="1" id="KW-0863">Zinc-finger</keyword>
<dbReference type="Proteomes" id="UP000489600">
    <property type="component" value="Unassembled WGS sequence"/>
</dbReference>
<keyword evidence="1" id="KW-0479">Metal-binding</keyword>
<dbReference type="GO" id="GO:0003676">
    <property type="term" value="F:nucleic acid binding"/>
    <property type="evidence" value="ECO:0007669"/>
    <property type="project" value="InterPro"/>
</dbReference>